<evidence type="ECO:0000313" key="2">
    <source>
        <dbReference type="Proteomes" id="UP000314011"/>
    </source>
</evidence>
<dbReference type="Proteomes" id="UP000314011">
    <property type="component" value="Unassembled WGS sequence"/>
</dbReference>
<comment type="caution">
    <text evidence="1">The sequence shown here is derived from an EMBL/GenBank/DDBJ whole genome shotgun (WGS) entry which is preliminary data.</text>
</comment>
<sequence>MDSQLDHFRLEDTRVTRRYFDKFKAITGHLGRVAGVMEAEKRLERTEVDVIARYLLGLNITFRALAHKYHFAGRWAHAGNLTFDRVESGFPVFSELMSMANDALQAERHLAGMRAPDELKDAMIRSIVGDLEIPTKLQFALSQRLYYEELVKGKLFWARNDPQAIWLGNEGTRRRFLVHWAVYDSVVNLPQIYLMEVEDTGRIGLPKDERRWPEVQQHLMAQAVGGLKLLTIARGFDEDFDDLHPKRLRRFHVGPMYSHAYTRQAGPLREVLAAARAPEGEDWALVWTEEDLLAERAEQVSSGWFGRVERQVFALDPFAGRGPDTGATRTERAIILPERPFQALSELSPPGFADVRKFVVTPGGRVLSYR</sequence>
<dbReference type="OrthoDB" id="6140227at2"/>
<keyword evidence="2" id="KW-1185">Reference proteome</keyword>
<protein>
    <submittedName>
        <fullName evidence="1">Uncharacterized protein</fullName>
    </submittedName>
</protein>
<evidence type="ECO:0000313" key="1">
    <source>
        <dbReference type="EMBL" id="TNY31286.1"/>
    </source>
</evidence>
<accession>A0A5C5G979</accession>
<dbReference type="AlphaFoldDB" id="A0A5C5G979"/>
<dbReference type="EMBL" id="VFFF01000002">
    <property type="protein sequence ID" value="TNY31286.1"/>
    <property type="molecule type" value="Genomic_DNA"/>
</dbReference>
<reference evidence="1 2" key="1">
    <citation type="submission" date="2019-06" db="EMBL/GenBank/DDBJ databases">
        <title>Genome of new Rhodobacteraceae sp. SM1903.</title>
        <authorList>
            <person name="Ren X."/>
        </authorList>
    </citation>
    <scope>NUCLEOTIDE SEQUENCE [LARGE SCALE GENOMIC DNA]</scope>
    <source>
        <strain evidence="1 2">SM1903</strain>
    </source>
</reference>
<proteinExistence type="predicted"/>
<organism evidence="1 2">
    <name type="scientific">Pelagovum pacificum</name>
    <dbReference type="NCBI Taxonomy" id="2588711"/>
    <lineage>
        <taxon>Bacteria</taxon>
        <taxon>Pseudomonadati</taxon>
        <taxon>Pseudomonadota</taxon>
        <taxon>Alphaproteobacteria</taxon>
        <taxon>Rhodobacterales</taxon>
        <taxon>Paracoccaceae</taxon>
        <taxon>Pelagovum</taxon>
    </lineage>
</organism>
<name>A0A5C5G979_9RHOB</name>
<dbReference type="RefSeq" id="WP_140196147.1">
    <property type="nucleotide sequence ID" value="NZ_CP065915.1"/>
</dbReference>
<gene>
    <name evidence="1" type="ORF">FHY64_14770</name>
</gene>